<dbReference type="Gene3D" id="3.30.370.10">
    <property type="entry name" value="Barstar-like"/>
    <property type="match status" value="1"/>
</dbReference>
<gene>
    <name evidence="3" type="ORF">SPRI_6809</name>
</gene>
<evidence type="ECO:0000256" key="1">
    <source>
        <dbReference type="ARBA" id="ARBA00006845"/>
    </source>
</evidence>
<feature type="domain" description="Barstar (barnase inhibitor)" evidence="2">
    <location>
        <begin position="17"/>
        <end position="83"/>
    </location>
</feature>
<dbReference type="Pfam" id="PF01337">
    <property type="entry name" value="Barstar"/>
    <property type="match status" value="1"/>
</dbReference>
<dbReference type="AlphaFoldDB" id="A0A0M4DGQ6"/>
<proteinExistence type="inferred from homology"/>
<evidence type="ECO:0000259" key="2">
    <source>
        <dbReference type="Pfam" id="PF01337"/>
    </source>
</evidence>
<dbReference type="EMBL" id="CP011340">
    <property type="protein sequence ID" value="ALC25115.1"/>
    <property type="molecule type" value="Genomic_DNA"/>
</dbReference>
<name>A0A0M4DGQ6_STRPR</name>
<dbReference type="InterPro" id="IPR000468">
    <property type="entry name" value="Barstar"/>
</dbReference>
<dbReference type="STRING" id="38300.SPRI_6809"/>
<evidence type="ECO:0000313" key="3">
    <source>
        <dbReference type="EMBL" id="ALC25115.1"/>
    </source>
</evidence>
<accession>A0A0M4DGQ6</accession>
<dbReference type="PATRIC" id="fig|38300.4.peg.7123"/>
<sequence>MARRTGRSLRAVTVRYVVDGSRVRTLEDFWQVAGESIGCGGYFGRNLDAFADCLRGGFGTPDDGDFEIEWRDHEASRRNLGHHETARQLEMWLARCHPTNRDRMAARLSEARAGRGPTLFDQLVETIEEELPGGLRLR</sequence>
<reference evidence="3 4" key="1">
    <citation type="submission" date="2015-08" db="EMBL/GenBank/DDBJ databases">
        <title>Genome sequence of the pristinamycin over-producing bacterium Streptomyces pristinaespiralis HCCB10218.</title>
        <authorList>
            <person name="Tian J."/>
            <person name="Yang J."/>
            <person name="Li L."/>
            <person name="Ruan L."/>
            <person name="Wei W."/>
            <person name="Zheng G."/>
            <person name="Wei Z."/>
            <person name="Yang S."/>
            <person name="Ge M."/>
            <person name="Jiang W."/>
            <person name="Lu Y."/>
        </authorList>
    </citation>
    <scope>NUCLEOTIDE SEQUENCE [LARGE SCALE GENOMIC DNA]</scope>
    <source>
        <strain evidence="3 4">HCCB 10218</strain>
    </source>
</reference>
<comment type="similarity">
    <text evidence="1">Belongs to the barstar family.</text>
</comment>
<dbReference type="SUPFAM" id="SSF52038">
    <property type="entry name" value="Barstar-related"/>
    <property type="match status" value="1"/>
</dbReference>
<evidence type="ECO:0000313" key="4">
    <source>
        <dbReference type="Proteomes" id="UP000060513"/>
    </source>
</evidence>
<dbReference type="Proteomes" id="UP000060513">
    <property type="component" value="Chromosome"/>
</dbReference>
<dbReference type="InterPro" id="IPR035905">
    <property type="entry name" value="Barstar-like_sf"/>
</dbReference>
<dbReference type="KEGG" id="spri:SPRI_6809"/>
<protein>
    <submittedName>
        <fullName evidence="3">Barnase inhibitor</fullName>
    </submittedName>
</protein>
<organism evidence="3">
    <name type="scientific">Streptomyces pristinaespiralis</name>
    <dbReference type="NCBI Taxonomy" id="38300"/>
    <lineage>
        <taxon>Bacteria</taxon>
        <taxon>Bacillati</taxon>
        <taxon>Actinomycetota</taxon>
        <taxon>Actinomycetes</taxon>
        <taxon>Kitasatosporales</taxon>
        <taxon>Streptomycetaceae</taxon>
        <taxon>Streptomyces</taxon>
    </lineage>
</organism>